<evidence type="ECO:0000259" key="1">
    <source>
        <dbReference type="SMART" id="SM00507"/>
    </source>
</evidence>
<gene>
    <name evidence="2" type="ORF">E4Z61_06460</name>
</gene>
<keyword evidence="2" id="KW-0255">Endonuclease</keyword>
<dbReference type="Proteomes" id="UP000296284">
    <property type="component" value="Chromosome"/>
</dbReference>
<name>A0ABX5T0Q0_9ENTR</name>
<reference evidence="2 3" key="1">
    <citation type="submission" date="2019-03" db="EMBL/GenBank/DDBJ databases">
        <title>Complete genome sequence of Citrobacter sp. SNU WT2 isolated from diseased rainbow trout.</title>
        <authorList>
            <person name="Oh W.T."/>
            <person name="Park S.C."/>
        </authorList>
    </citation>
    <scope>NUCLEOTIDE SEQUENCE [LARGE SCALE GENOMIC DNA]</scope>
    <source>
        <strain evidence="2 3">SNU WT2</strain>
    </source>
</reference>
<dbReference type="InterPro" id="IPR003615">
    <property type="entry name" value="HNH_nuc"/>
</dbReference>
<sequence>MNVRGNDGRQLNAACSIKKEDGCFGLVLESWGPSKRNSDYNEALEIIIERLQGKGVKRIIPYIASAPLRKSIPEIWSRRLCDSGYFDIDSKPAQYLRNELCKLQRYFSNTERRETPSGNRTKRILISVEGFDVVESWHSVVEGDFSYYSVPTFDENELFLRTQQLANFKLSEPDGIQTPQSKISALKIYARSPEVKAWILQESKGICSLCLKAAPFRMPNGAPFLEVHHIIPLSEGGKDTPSNCAALCPNCHRAVHYSIEASSLQTKLKELKASLKNTSSALIDEI</sequence>
<evidence type="ECO:0000313" key="2">
    <source>
        <dbReference type="EMBL" id="QBX80021.1"/>
    </source>
</evidence>
<dbReference type="Gene3D" id="1.10.30.50">
    <property type="match status" value="1"/>
</dbReference>
<dbReference type="SMART" id="SM00507">
    <property type="entry name" value="HNHc"/>
    <property type="match status" value="1"/>
</dbReference>
<dbReference type="InterPro" id="IPR002711">
    <property type="entry name" value="HNH"/>
</dbReference>
<organism evidence="2 3">
    <name type="scientific">Citrobacter tructae</name>
    <dbReference type="NCBI Taxonomy" id="2562449"/>
    <lineage>
        <taxon>Bacteria</taxon>
        <taxon>Pseudomonadati</taxon>
        <taxon>Pseudomonadota</taxon>
        <taxon>Gammaproteobacteria</taxon>
        <taxon>Enterobacterales</taxon>
        <taxon>Enterobacteriaceae</taxon>
        <taxon>Citrobacter</taxon>
    </lineage>
</organism>
<dbReference type="GO" id="GO:0004519">
    <property type="term" value="F:endonuclease activity"/>
    <property type="evidence" value="ECO:0007669"/>
    <property type="project" value="UniProtKB-KW"/>
</dbReference>
<keyword evidence="3" id="KW-1185">Reference proteome</keyword>
<dbReference type="Pfam" id="PF01844">
    <property type="entry name" value="HNH"/>
    <property type="match status" value="1"/>
</dbReference>
<proteinExistence type="predicted"/>
<dbReference type="EMBL" id="CP038469">
    <property type="protein sequence ID" value="QBX80021.1"/>
    <property type="molecule type" value="Genomic_DNA"/>
</dbReference>
<accession>A0ABX5T0Q0</accession>
<keyword evidence="2" id="KW-0378">Hydrolase</keyword>
<dbReference type="RefSeq" id="WP_135322054.1">
    <property type="nucleotide sequence ID" value="NZ_CP038469.1"/>
</dbReference>
<protein>
    <submittedName>
        <fullName evidence="2">HNH endonuclease</fullName>
    </submittedName>
</protein>
<evidence type="ECO:0000313" key="3">
    <source>
        <dbReference type="Proteomes" id="UP000296284"/>
    </source>
</evidence>
<dbReference type="CDD" id="cd00085">
    <property type="entry name" value="HNHc"/>
    <property type="match status" value="1"/>
</dbReference>
<feature type="domain" description="HNH nuclease" evidence="1">
    <location>
        <begin position="194"/>
        <end position="253"/>
    </location>
</feature>
<keyword evidence="2" id="KW-0540">Nuclease</keyword>